<feature type="transmembrane region" description="Helical" evidence="2">
    <location>
        <begin position="877"/>
        <end position="897"/>
    </location>
</feature>
<dbReference type="HOGENOM" id="CLU_000288_138_2_1"/>
<evidence type="ECO:0000256" key="2">
    <source>
        <dbReference type="SAM" id="Phobius"/>
    </source>
</evidence>
<evidence type="ECO:0000313" key="4">
    <source>
        <dbReference type="Proteomes" id="UP000054018"/>
    </source>
</evidence>
<reference evidence="4" key="2">
    <citation type="submission" date="2015-01" db="EMBL/GenBank/DDBJ databases">
        <title>Evolutionary Origins and Diversification of the Mycorrhizal Mutualists.</title>
        <authorList>
            <consortium name="DOE Joint Genome Institute"/>
            <consortium name="Mycorrhizal Genomics Consortium"/>
            <person name="Kohler A."/>
            <person name="Kuo A."/>
            <person name="Nagy L.G."/>
            <person name="Floudas D."/>
            <person name="Copeland A."/>
            <person name="Barry K.W."/>
            <person name="Cichocki N."/>
            <person name="Veneault-Fourrey C."/>
            <person name="LaButti K."/>
            <person name="Lindquist E.A."/>
            <person name="Lipzen A."/>
            <person name="Lundell T."/>
            <person name="Morin E."/>
            <person name="Murat C."/>
            <person name="Riley R."/>
            <person name="Ohm R."/>
            <person name="Sun H."/>
            <person name="Tunlid A."/>
            <person name="Henrissat B."/>
            <person name="Grigoriev I.V."/>
            <person name="Hibbett D.S."/>
            <person name="Martin F."/>
        </authorList>
    </citation>
    <scope>NUCLEOTIDE SEQUENCE [LARGE SCALE GENOMIC DNA]</scope>
    <source>
        <strain evidence="4">441</strain>
    </source>
</reference>
<evidence type="ECO:0000313" key="3">
    <source>
        <dbReference type="EMBL" id="KIK19989.1"/>
    </source>
</evidence>
<evidence type="ECO:0000256" key="1">
    <source>
        <dbReference type="SAM" id="MobiDB-lite"/>
    </source>
</evidence>
<feature type="compositionally biased region" description="Basic and acidic residues" evidence="1">
    <location>
        <begin position="839"/>
        <end position="849"/>
    </location>
</feature>
<name>A0A0C9Z146_9AGAM</name>
<keyword evidence="2" id="KW-0472">Membrane</keyword>
<dbReference type="EMBL" id="KN833774">
    <property type="protein sequence ID" value="KIK19989.1"/>
    <property type="molecule type" value="Genomic_DNA"/>
</dbReference>
<reference evidence="3 4" key="1">
    <citation type="submission" date="2014-04" db="EMBL/GenBank/DDBJ databases">
        <authorList>
            <consortium name="DOE Joint Genome Institute"/>
            <person name="Kuo A."/>
            <person name="Kohler A."/>
            <person name="Costa M.D."/>
            <person name="Nagy L.G."/>
            <person name="Floudas D."/>
            <person name="Copeland A."/>
            <person name="Barry K.W."/>
            <person name="Cichocki N."/>
            <person name="Veneault-Fourrey C."/>
            <person name="LaButti K."/>
            <person name="Lindquist E.A."/>
            <person name="Lipzen A."/>
            <person name="Lundell T."/>
            <person name="Morin E."/>
            <person name="Murat C."/>
            <person name="Sun H."/>
            <person name="Tunlid A."/>
            <person name="Henrissat B."/>
            <person name="Grigoriev I.V."/>
            <person name="Hibbett D.S."/>
            <person name="Martin F."/>
            <person name="Nordberg H.P."/>
            <person name="Cantor M.N."/>
            <person name="Hua S.X."/>
        </authorList>
    </citation>
    <scope>NUCLEOTIDE SEQUENCE [LARGE SCALE GENOMIC DNA]</scope>
    <source>
        <strain evidence="3 4">441</strain>
    </source>
</reference>
<accession>A0A0C9Z146</accession>
<dbReference type="AlphaFoldDB" id="A0A0C9Z146"/>
<sequence>MKKVEPDEFADRLMKHIEWKELGHPWYIRHNFRRIATNPIHLCRLAWLRWRAHRLNQQLRTFTVSNAGIQVCLPVVPLPNSPSHCMALLACTTGLSLISIDLVSTGSSFDRIPDIDTIPKTYPTFKTLYLAHHEDVDEKCRNFILDDKHASYYGFKRSATYPREFTGDAVTFSSLTGDLVVVVYTNSDAGSYFAVGLGYHLGQAWVHVDYDLGSPTEEENRTNFGRRAYDRMWEARANHARGVAEHGDVRYGQYFLKHAHLPRSVWAARVVCGRWEDDFKVMVDVVECPGCCDGPHRTTITTNDWFGLDMPGLVNTVPRSHFLALDEGVAQFVDCSSQRIVLGDYGDYSSGELVRTGNIFEDMQPAGFNREDPTYLPTVFRVPCPGIGISMDWMNKEDALALARGFERTKLVLCQPKGISLPANEHVSLLLKALSTRLAGKHLVTVTIQCSDFYTVDKDGNRRRSGDDSVPADGHHSTESGILTPLCMIASPQVWRGERFCKQRVERSRNIREHFDAMVDRRRPTGNEQFDKSANKHKEDAAIKFFVDLFGLRYLENYIGKITFFARFPLMMETGPVDVLSVGAAEADGLRACLPKLSYASSLMGYNPFRGSRQFAPAESDPRLETVLPLLHRRCQTLSTEYDAPRRYAHERQRVEEEIKSISQTLGAGLFEHITTAFDNAYWEYKSPGRVTPEVSPLKYDRQLDTLSVIQDIDALQAQLNATKDEDEQRALEEDVTGKILWLFWCGICVEVDELLPEVVEHTRREGSLEGLWEIYLVKSSVDPSDDQAHLQRIMYDAEANTSKYQLWLDARAREQAKWPCADTGTATVDSQVLSQTPTEKRKLSESHGTDAGADDEVANRSTRGLGRQAWYGGDGWVFRLMVISCPAAMVLVIRALSVQ</sequence>
<keyword evidence="2" id="KW-0812">Transmembrane</keyword>
<protein>
    <submittedName>
        <fullName evidence="3">Uncharacterized protein</fullName>
    </submittedName>
</protein>
<feature type="region of interest" description="Disordered" evidence="1">
    <location>
        <begin position="829"/>
        <end position="860"/>
    </location>
</feature>
<dbReference type="OrthoDB" id="10403121at2759"/>
<keyword evidence="4" id="KW-1185">Reference proteome</keyword>
<dbReference type="Proteomes" id="UP000054018">
    <property type="component" value="Unassembled WGS sequence"/>
</dbReference>
<feature type="compositionally biased region" description="Polar residues" evidence="1">
    <location>
        <begin position="829"/>
        <end position="838"/>
    </location>
</feature>
<proteinExistence type="predicted"/>
<gene>
    <name evidence="3" type="ORF">PISMIDRAFT_682743</name>
</gene>
<keyword evidence="2" id="KW-1133">Transmembrane helix</keyword>
<organism evidence="3 4">
    <name type="scientific">Pisolithus microcarpus 441</name>
    <dbReference type="NCBI Taxonomy" id="765257"/>
    <lineage>
        <taxon>Eukaryota</taxon>
        <taxon>Fungi</taxon>
        <taxon>Dikarya</taxon>
        <taxon>Basidiomycota</taxon>
        <taxon>Agaricomycotina</taxon>
        <taxon>Agaricomycetes</taxon>
        <taxon>Agaricomycetidae</taxon>
        <taxon>Boletales</taxon>
        <taxon>Sclerodermatineae</taxon>
        <taxon>Pisolithaceae</taxon>
        <taxon>Pisolithus</taxon>
    </lineage>
</organism>